<dbReference type="AlphaFoldDB" id="K1TII1"/>
<organism evidence="1">
    <name type="scientific">human gut metagenome</name>
    <dbReference type="NCBI Taxonomy" id="408170"/>
    <lineage>
        <taxon>unclassified sequences</taxon>
        <taxon>metagenomes</taxon>
        <taxon>organismal metagenomes</taxon>
    </lineage>
</organism>
<evidence type="ECO:0000313" key="1">
    <source>
        <dbReference type="EMBL" id="EKC59041.1"/>
    </source>
</evidence>
<accession>K1TII1</accession>
<proteinExistence type="predicted"/>
<comment type="caution">
    <text evidence="1">The sequence shown here is derived from an EMBL/GenBank/DDBJ whole genome shotgun (WGS) entry which is preliminary data.</text>
</comment>
<dbReference type="EMBL" id="AJWY01009206">
    <property type="protein sequence ID" value="EKC59041.1"/>
    <property type="molecule type" value="Genomic_DNA"/>
</dbReference>
<sequence>KKPEQEEKTKSDYEKLVEGNKITKGMFAVHQKKNVLLF</sequence>
<protein>
    <submittedName>
        <fullName evidence="1">Uncharacterized protein</fullName>
    </submittedName>
</protein>
<feature type="non-terminal residue" evidence="1">
    <location>
        <position position="1"/>
    </location>
</feature>
<gene>
    <name evidence="1" type="ORF">LEA_13569</name>
</gene>
<name>K1TII1_9ZZZZ</name>
<reference evidence="1" key="1">
    <citation type="journal article" date="2013" name="Environ. Microbiol.">
        <title>Microbiota from the distal guts of lean and obese adolescents exhibit partial functional redundancy besides clear differences in community structure.</title>
        <authorList>
            <person name="Ferrer M."/>
            <person name="Ruiz A."/>
            <person name="Lanza F."/>
            <person name="Haange S.B."/>
            <person name="Oberbach A."/>
            <person name="Till H."/>
            <person name="Bargiela R."/>
            <person name="Campoy C."/>
            <person name="Segura M.T."/>
            <person name="Richter M."/>
            <person name="von Bergen M."/>
            <person name="Seifert J."/>
            <person name="Suarez A."/>
        </authorList>
    </citation>
    <scope>NUCLEOTIDE SEQUENCE</scope>
</reference>